<feature type="region of interest" description="Disordered" evidence="1">
    <location>
        <begin position="1"/>
        <end position="34"/>
    </location>
</feature>
<dbReference type="EMBL" id="GDJX01017513">
    <property type="protein sequence ID" value="JAT50423.1"/>
    <property type="molecule type" value="Transcribed_RNA"/>
</dbReference>
<gene>
    <name evidence="2" type="ORF">g.98728</name>
</gene>
<accession>A0A1D1Y712</accession>
<name>A0A1D1Y712_9ARAE</name>
<feature type="region of interest" description="Disordered" evidence="1">
    <location>
        <begin position="123"/>
        <end position="242"/>
    </location>
</feature>
<organism evidence="2">
    <name type="scientific">Anthurium amnicola</name>
    <dbReference type="NCBI Taxonomy" id="1678845"/>
    <lineage>
        <taxon>Eukaryota</taxon>
        <taxon>Viridiplantae</taxon>
        <taxon>Streptophyta</taxon>
        <taxon>Embryophyta</taxon>
        <taxon>Tracheophyta</taxon>
        <taxon>Spermatophyta</taxon>
        <taxon>Magnoliopsida</taxon>
        <taxon>Liliopsida</taxon>
        <taxon>Araceae</taxon>
        <taxon>Pothoideae</taxon>
        <taxon>Potheae</taxon>
        <taxon>Anthurium</taxon>
    </lineage>
</organism>
<protein>
    <submittedName>
        <fullName evidence="2">Uncharacterized protein</fullName>
    </submittedName>
</protein>
<feature type="compositionally biased region" description="Low complexity" evidence="1">
    <location>
        <begin position="199"/>
        <end position="215"/>
    </location>
</feature>
<proteinExistence type="predicted"/>
<feature type="compositionally biased region" description="Polar residues" evidence="1">
    <location>
        <begin position="143"/>
        <end position="158"/>
    </location>
</feature>
<feature type="region of interest" description="Disordered" evidence="1">
    <location>
        <begin position="70"/>
        <end position="107"/>
    </location>
</feature>
<evidence type="ECO:0000256" key="1">
    <source>
        <dbReference type="SAM" id="MobiDB-lite"/>
    </source>
</evidence>
<feature type="non-terminal residue" evidence="2">
    <location>
        <position position="1"/>
    </location>
</feature>
<dbReference type="AlphaFoldDB" id="A0A1D1Y712"/>
<sequence>QIEGHLGRAAGDERLPLPGRPVARKKSSSDSAVNNVDEVGYLLGKRQSGALGAFLRQGRLPAISRLAISAKARKNSVPGRSIAGPSARGRRRRSPPSSAAQEADPLHRPAVFLLARAPLPTHGCVQPASRPPPAAPDLLICSHPSTSPRSRSVETSSQALPPARAPFAAAAPTAPADWPRRQICRRLPPDAPRRRLRPSRSTSSAAAPGSSSRTSSCRDRRSHSSSTPVWHPKKTRHIYMLR</sequence>
<evidence type="ECO:0000313" key="2">
    <source>
        <dbReference type="EMBL" id="JAT50423.1"/>
    </source>
</evidence>
<feature type="compositionally biased region" description="Basic residues" evidence="1">
    <location>
        <begin position="231"/>
        <end position="242"/>
    </location>
</feature>
<feature type="compositionally biased region" description="Low complexity" evidence="1">
    <location>
        <begin position="159"/>
        <end position="176"/>
    </location>
</feature>
<reference evidence="2" key="1">
    <citation type="submission" date="2015-07" db="EMBL/GenBank/DDBJ databases">
        <title>Transcriptome Assembly of Anthurium amnicola.</title>
        <authorList>
            <person name="Suzuki J."/>
        </authorList>
    </citation>
    <scope>NUCLEOTIDE SEQUENCE</scope>
</reference>